<dbReference type="EMBL" id="JACIEU010000011">
    <property type="protein sequence ID" value="MBB4149116.1"/>
    <property type="molecule type" value="Genomic_DNA"/>
</dbReference>
<sequence length="70" mass="7979">MSSLPRRMEIRGLKARGYGRTPYRIMKDALGIERPMRVARGGLILSPEPEMEPIGYRWPRIVDLRKAAAA</sequence>
<dbReference type="RefSeq" id="WP_188082758.1">
    <property type="nucleotide sequence ID" value="NZ_JACIEU010000011.1"/>
</dbReference>
<evidence type="ECO:0000313" key="2">
    <source>
        <dbReference type="Proteomes" id="UP000590524"/>
    </source>
</evidence>
<evidence type="ECO:0000313" key="1">
    <source>
        <dbReference type="EMBL" id="MBB4149116.1"/>
    </source>
</evidence>
<accession>A0A7W6LRD8</accession>
<organism evidence="1 2">
    <name type="scientific">Sphingobium scionense</name>
    <dbReference type="NCBI Taxonomy" id="1404341"/>
    <lineage>
        <taxon>Bacteria</taxon>
        <taxon>Pseudomonadati</taxon>
        <taxon>Pseudomonadota</taxon>
        <taxon>Alphaproteobacteria</taxon>
        <taxon>Sphingomonadales</taxon>
        <taxon>Sphingomonadaceae</taxon>
        <taxon>Sphingobium</taxon>
    </lineage>
</organism>
<comment type="caution">
    <text evidence="1">The sequence shown here is derived from an EMBL/GenBank/DDBJ whole genome shotgun (WGS) entry which is preliminary data.</text>
</comment>
<reference evidence="1 2" key="1">
    <citation type="submission" date="2020-08" db="EMBL/GenBank/DDBJ databases">
        <title>Genomic Encyclopedia of Type Strains, Phase IV (KMG-IV): sequencing the most valuable type-strain genomes for metagenomic binning, comparative biology and taxonomic classification.</title>
        <authorList>
            <person name="Goeker M."/>
        </authorList>
    </citation>
    <scope>NUCLEOTIDE SEQUENCE [LARGE SCALE GENOMIC DNA]</scope>
    <source>
        <strain evidence="1 2">DSM 19371</strain>
    </source>
</reference>
<gene>
    <name evidence="1" type="ORF">GGQ90_002905</name>
</gene>
<keyword evidence="2" id="KW-1185">Reference proteome</keyword>
<protein>
    <submittedName>
        <fullName evidence="1">Uncharacterized protein</fullName>
    </submittedName>
</protein>
<name>A0A7W6LRD8_9SPHN</name>
<dbReference type="AlphaFoldDB" id="A0A7W6LRD8"/>
<proteinExistence type="predicted"/>
<dbReference type="Proteomes" id="UP000590524">
    <property type="component" value="Unassembled WGS sequence"/>
</dbReference>